<dbReference type="GO" id="GO:0030638">
    <property type="term" value="P:polyketide metabolic process"/>
    <property type="evidence" value="ECO:0007669"/>
    <property type="project" value="InterPro"/>
</dbReference>
<protein>
    <submittedName>
        <fullName evidence="1">Steroid delta-isomerase-like uncharacterized protein</fullName>
    </submittedName>
</protein>
<dbReference type="SUPFAM" id="SSF54427">
    <property type="entry name" value="NTF2-like"/>
    <property type="match status" value="1"/>
</dbReference>
<keyword evidence="1" id="KW-0413">Isomerase</keyword>
<keyword evidence="2" id="KW-1185">Reference proteome</keyword>
<dbReference type="Pfam" id="PF07366">
    <property type="entry name" value="SnoaL"/>
    <property type="match status" value="1"/>
</dbReference>
<dbReference type="InterPro" id="IPR009959">
    <property type="entry name" value="Cyclase_SnoaL-like"/>
</dbReference>
<gene>
    <name evidence="1" type="ORF">EI42_06044</name>
</gene>
<organism evidence="1 2">
    <name type="scientific">Thermosporothrix hazakensis</name>
    <dbReference type="NCBI Taxonomy" id="644383"/>
    <lineage>
        <taxon>Bacteria</taxon>
        <taxon>Bacillati</taxon>
        <taxon>Chloroflexota</taxon>
        <taxon>Ktedonobacteria</taxon>
        <taxon>Ktedonobacterales</taxon>
        <taxon>Thermosporotrichaceae</taxon>
        <taxon>Thermosporothrix</taxon>
    </lineage>
</organism>
<comment type="caution">
    <text evidence="1">The sequence shown here is derived from an EMBL/GenBank/DDBJ whole genome shotgun (WGS) entry which is preliminary data.</text>
</comment>
<dbReference type="Proteomes" id="UP000248806">
    <property type="component" value="Unassembled WGS sequence"/>
</dbReference>
<reference evidence="1 2" key="1">
    <citation type="submission" date="2018-06" db="EMBL/GenBank/DDBJ databases">
        <title>Genomic Encyclopedia of Archaeal and Bacterial Type Strains, Phase II (KMG-II): from individual species to whole genera.</title>
        <authorList>
            <person name="Goeker M."/>
        </authorList>
    </citation>
    <scope>NUCLEOTIDE SEQUENCE [LARGE SCALE GENOMIC DNA]</scope>
    <source>
        <strain evidence="1 2">ATCC BAA-1881</strain>
    </source>
</reference>
<dbReference type="AlphaFoldDB" id="A0A326U2G3"/>
<dbReference type="Gene3D" id="3.10.450.50">
    <property type="match status" value="1"/>
</dbReference>
<dbReference type="GO" id="GO:0016853">
    <property type="term" value="F:isomerase activity"/>
    <property type="evidence" value="ECO:0007669"/>
    <property type="project" value="UniProtKB-KW"/>
</dbReference>
<dbReference type="OrthoDB" id="158434at2"/>
<dbReference type="PANTHER" id="PTHR38436:SF1">
    <property type="entry name" value="ESTER CYCLASE"/>
    <property type="match status" value="1"/>
</dbReference>
<dbReference type="EMBL" id="QKUF01000046">
    <property type="protein sequence ID" value="PZW19485.1"/>
    <property type="molecule type" value="Genomic_DNA"/>
</dbReference>
<proteinExistence type="predicted"/>
<sequence length="145" mass="16506">MSIEQKKALVTDYVERVWNHADLAALDELTTDTFRYYLGGQPGRDHEQMRQLITMLHTAFPDWRVEIVEMVAEANTVVIRWQGDVTHLGPFQGIAATGKHIAVNGINMYHIREGKIEAEWEQTHTLGMLEQMGILPPGQDKPARI</sequence>
<dbReference type="PANTHER" id="PTHR38436">
    <property type="entry name" value="POLYKETIDE CYCLASE SNOAL-LIKE DOMAIN"/>
    <property type="match status" value="1"/>
</dbReference>
<evidence type="ECO:0000313" key="2">
    <source>
        <dbReference type="Proteomes" id="UP000248806"/>
    </source>
</evidence>
<evidence type="ECO:0000313" key="1">
    <source>
        <dbReference type="EMBL" id="PZW19485.1"/>
    </source>
</evidence>
<dbReference type="InterPro" id="IPR032710">
    <property type="entry name" value="NTF2-like_dom_sf"/>
</dbReference>
<accession>A0A326U2G3</accession>
<name>A0A326U2G3_THEHA</name>
<dbReference type="RefSeq" id="WP_111326259.1">
    <property type="nucleotide sequence ID" value="NZ_BIFX01000003.1"/>
</dbReference>